<gene>
    <name evidence="1" type="ORF">IZO911_LOCUS11840</name>
    <name evidence="2" type="ORF">KXQ929_LOCUS26828</name>
</gene>
<proteinExistence type="predicted"/>
<name>A0A813Z5H5_9BILA</name>
<comment type="caution">
    <text evidence="1">The sequence shown here is derived from an EMBL/GenBank/DDBJ whole genome shotgun (WGS) entry which is preliminary data.</text>
</comment>
<reference evidence="1" key="1">
    <citation type="submission" date="2021-02" db="EMBL/GenBank/DDBJ databases">
        <authorList>
            <person name="Nowell W R."/>
        </authorList>
    </citation>
    <scope>NUCLEOTIDE SEQUENCE</scope>
</reference>
<dbReference type="EMBL" id="CAJOBB010002474">
    <property type="protein sequence ID" value="CAF3971971.1"/>
    <property type="molecule type" value="Genomic_DNA"/>
</dbReference>
<evidence type="ECO:0000313" key="3">
    <source>
        <dbReference type="Proteomes" id="UP000663860"/>
    </source>
</evidence>
<dbReference type="Proteomes" id="UP000663868">
    <property type="component" value="Unassembled WGS sequence"/>
</dbReference>
<evidence type="ECO:0000313" key="2">
    <source>
        <dbReference type="EMBL" id="CAF3971971.1"/>
    </source>
</evidence>
<evidence type="ECO:0000313" key="1">
    <source>
        <dbReference type="EMBL" id="CAF0893270.1"/>
    </source>
</evidence>
<accession>A0A813Z5H5</accession>
<dbReference type="Proteomes" id="UP000663860">
    <property type="component" value="Unassembled WGS sequence"/>
</dbReference>
<dbReference type="EMBL" id="CAJNOE010000090">
    <property type="protein sequence ID" value="CAF0893270.1"/>
    <property type="molecule type" value="Genomic_DNA"/>
</dbReference>
<sequence>MLFEDYKPVQRLWPVVKPDKYSYRSDACLDDSLLSFSYDFDHSTTTSANNFTIFTRDTVPNKLLGSTRDLTSNSTISDFLYWNQQYPLAVKDIDHVFTLKTIVFDYDMLNSCDVTVNIYVNNSDSVPTSVTFNDIEFDQCSIFTPTTTSTITATIIQSSSMTSTSTFASTTTNDARRVLLLTATELMLMICRRDFYRSLIT</sequence>
<protein>
    <submittedName>
        <fullName evidence="1">Uncharacterized protein</fullName>
    </submittedName>
</protein>
<dbReference type="AlphaFoldDB" id="A0A813Z5H5"/>
<organism evidence="1 3">
    <name type="scientific">Adineta steineri</name>
    <dbReference type="NCBI Taxonomy" id="433720"/>
    <lineage>
        <taxon>Eukaryota</taxon>
        <taxon>Metazoa</taxon>
        <taxon>Spiralia</taxon>
        <taxon>Gnathifera</taxon>
        <taxon>Rotifera</taxon>
        <taxon>Eurotatoria</taxon>
        <taxon>Bdelloidea</taxon>
        <taxon>Adinetida</taxon>
        <taxon>Adinetidae</taxon>
        <taxon>Adineta</taxon>
    </lineage>
</organism>